<dbReference type="InterPro" id="IPR027073">
    <property type="entry name" value="5_3_exoribonuclease"/>
</dbReference>
<evidence type="ECO:0000256" key="11">
    <source>
        <dbReference type="ARBA" id="ARBA00074674"/>
    </source>
</evidence>
<dbReference type="GO" id="GO:0003723">
    <property type="term" value="F:RNA binding"/>
    <property type="evidence" value="ECO:0007669"/>
    <property type="project" value="TreeGrafter"/>
</dbReference>
<dbReference type="CDD" id="cd18808">
    <property type="entry name" value="SF1_C_Upf1"/>
    <property type="match status" value="1"/>
</dbReference>
<evidence type="ECO:0000256" key="8">
    <source>
        <dbReference type="ARBA" id="ARBA00022833"/>
    </source>
</evidence>
<dbReference type="Gene3D" id="1.25.40.1050">
    <property type="match status" value="1"/>
</dbReference>
<evidence type="ECO:0000256" key="6">
    <source>
        <dbReference type="ARBA" id="ARBA00022771"/>
    </source>
</evidence>
<name>A0A7R8W167_9CRUS</name>
<dbReference type="InterPro" id="IPR001878">
    <property type="entry name" value="Znf_CCHC"/>
</dbReference>
<feature type="region of interest" description="Disordered" evidence="12">
    <location>
        <begin position="1"/>
        <end position="44"/>
    </location>
</feature>
<keyword evidence="7" id="KW-0378">Hydrolase</keyword>
<evidence type="ECO:0000256" key="9">
    <source>
        <dbReference type="ARBA" id="ARBA00022839"/>
    </source>
</evidence>
<evidence type="ECO:0000256" key="3">
    <source>
        <dbReference type="ARBA" id="ARBA00022664"/>
    </source>
</evidence>
<dbReference type="PANTHER" id="PTHR12341:SF41">
    <property type="entry name" value="5'-3' EXORIBONUCLEASE 2"/>
    <property type="match status" value="1"/>
</dbReference>
<dbReference type="InterPro" id="IPR047187">
    <property type="entry name" value="SF1_C_Upf1"/>
</dbReference>
<evidence type="ECO:0000259" key="13">
    <source>
        <dbReference type="PROSITE" id="PS50158"/>
    </source>
</evidence>
<evidence type="ECO:0000256" key="7">
    <source>
        <dbReference type="ARBA" id="ARBA00022801"/>
    </source>
</evidence>
<keyword evidence="10" id="KW-0175">Coiled coil</keyword>
<evidence type="ECO:0000256" key="12">
    <source>
        <dbReference type="SAM" id="MobiDB-lite"/>
    </source>
</evidence>
<dbReference type="GO" id="GO:0005634">
    <property type="term" value="C:nucleus"/>
    <property type="evidence" value="ECO:0007669"/>
    <property type="project" value="TreeGrafter"/>
</dbReference>
<dbReference type="GO" id="GO:0000956">
    <property type="term" value="P:nuclear-transcribed mRNA catabolic process"/>
    <property type="evidence" value="ECO:0007669"/>
    <property type="project" value="TreeGrafter"/>
</dbReference>
<reference evidence="14" key="1">
    <citation type="submission" date="2020-11" db="EMBL/GenBank/DDBJ databases">
        <authorList>
            <person name="Tran Van P."/>
        </authorList>
    </citation>
    <scope>NUCLEOTIDE SEQUENCE</scope>
</reference>
<dbReference type="Pfam" id="PF03159">
    <property type="entry name" value="XRN_N"/>
    <property type="match status" value="1"/>
</dbReference>
<dbReference type="GO" id="GO:0008270">
    <property type="term" value="F:zinc ion binding"/>
    <property type="evidence" value="ECO:0007669"/>
    <property type="project" value="UniProtKB-KW"/>
</dbReference>
<dbReference type="Pfam" id="PF13086">
    <property type="entry name" value="AAA_11"/>
    <property type="match status" value="1"/>
</dbReference>
<keyword evidence="5" id="KW-0479">Metal-binding</keyword>
<dbReference type="InterPro" id="IPR004859">
    <property type="entry name" value="Xrn1_N"/>
</dbReference>
<evidence type="ECO:0000256" key="2">
    <source>
        <dbReference type="ARBA" id="ARBA00022552"/>
    </source>
</evidence>
<dbReference type="GO" id="GO:0004534">
    <property type="term" value="F:5'-3' RNA exonuclease activity"/>
    <property type="evidence" value="ECO:0007669"/>
    <property type="project" value="TreeGrafter"/>
</dbReference>
<comment type="similarity">
    <text evidence="1">Belongs to the 5'-3' exonuclease family. XRN2/RAT1 subfamily.</text>
</comment>
<dbReference type="InterPro" id="IPR032174">
    <property type="entry name" value="Aquarius_N"/>
</dbReference>
<proteinExistence type="inferred from homology"/>
<dbReference type="CDD" id="cd18673">
    <property type="entry name" value="PIN_XRN1-2-like"/>
    <property type="match status" value="1"/>
</dbReference>
<dbReference type="Pfam" id="PF21144">
    <property type="entry name" value="Aquarius_N_3rd"/>
    <property type="match status" value="1"/>
</dbReference>
<dbReference type="FunFam" id="3.40.50.12390:FF:000003">
    <property type="entry name" value="5'-3' exoribonuclease"/>
    <property type="match status" value="1"/>
</dbReference>
<keyword evidence="2" id="KW-0698">rRNA processing</keyword>
<sequence>MTQCSGNSPALAQRQTNMDVSVQGPQKTGKSGTKQLPGTGPSVDQLSRDPITALAESFWAPYTAGSHQPFDPKIVMEIYSNEILQSSFSVRRIMVLEISQYLECFLIPNYKPALYPDVCRSSSYVLSICAMINEKCRERIPPWAAFIDENFDFKFFFQSVMELATRPLTQYLSEAQSRASKTAFAEAACLMVFLNSAYNSIEVPLIRTAVQGTLSIAAWISVTECRRQAELKSSPRWNKFYSVALKRTLSQPPEEQERLLVERRFLRRLIDVFLDVLIALPHKAPRDPPRPCPVPVERGNAGQTYRGGAQLPPISSETNVKGISRDFPNGGINSQSNSRLCSLEVMQYLERFLEMLVGLLCLLPTRRFFHLILDDSHMLAHCNLSTLRDRPEGKLFGQLLDLVRYFFNFEINNETGTPLTRLEMTAIHYDRISSLQRIAFQTFPDLKEFSLSNVAGVDTAESLRKLFSPMPVENLQKLVHLLHLVPTREEMPFPKELLMEILVTRHAKSLSQLNLLNRMALYPTEKMIWDEDLVPVEYYAGEKSLALHKLNLQFLTLHDYLVRNFELFRLETTYDIRQDIEDTMLRMKPWQREDGEVHFGGWARMALPIQNFTIVEVTKPDIGHVEPARVRADVTLLLDVPDMIRAEWEGLRKKDACFLLTVRPTRPIGSVITWRESIPEQVGLTYVRGCEIEGMLDESGRVIDEAPDRKPTLEGKKRTFRVWLDCHQYRQDMEAASKGEEDVYETFNILLRRKPKENNFKAVLETIRELLNTEFVIPEWLHDILLGYGDPDSAHYSKLPTSIAELNWNDTFLSMDHIQASFPDYDVSLEDAEDKRELQPPYRLHFMDLELKNTGMKQDPSLKKIIVSPHIQPAMSPFPRNKFKGNQIPFTPTQVEAIKSGMQPGLTMVVGPPGSGKTDVAVQIISNLYHNFPNQRTLIVTHSNQALNQLFEKIMVLDIDERHLLRLGHGEEALETEKDFSRYGRVNYVLAKRYALLEEVKQLAESLNISGDVSSSCENASLFYKHHIESRWSKFLLDIQRKRKLTVDPKPDIVFENFPFSEFFKRAPPPLFRAQNFNEDMEAAQTCFRYIKHIFDQLEEFQAFELLRTGLDRVRYLLIKEAKIIAMTCTHAALKRQEIVSLGFTFDNILMEEAAQILEIETFIPLLCQKPREGHNRLKRWIMIGDHNQLPPVIKNVAFQKYSNMEQSLFARFVKLGVPYILLDAQGRARPTICDLYNWRYERLSNLPHTYTQKEYRMANGGFAFDYQLINVEDYQGVGEQQPTPHFFQNLAEAEYIAAVYTYMRLQGYPAEKISVLTTYNGQKMLLRDVFQRRCAHNQMIGMPHKITTVDKFQGQQNDYILLSLVRTLRVGHLRDVRRLVVAMSRARLGLYIFARVRLFHNCYELRPAFDILMRRPLDLHLVPSERHPCFRWLVDEEGHLLPPPSEVLIMKEMPDMADFVYHRYQEQVKVCGSRPKPLALDQSSKETASLLFVLLSRDGSASILPMAHQEVPICYRSDKQLEDGVVIPVDLTQPNPNGVEFDNLYLDMNGIIHPCTHPEDKPPPKNMDEMMENIFAYIDRLVRVVRPRRLLYMAIDGVAPRAKMNQQRSRRFRASKEAAEKTAEIERLRKELSSMGASLPPPKESHFDSNCITPGTPFMAYLAKSLDYYIQLRMQSEPCWQNMLVILSDSNVPGEGEHKIMDFIRRQRASPDHDPNTHHVLCGADADLIMLGLATHEPNFTIIREEFIPNKPSSCDICGQSGHTMQECKGLEKARHESIGNPPPGPSEPEFILVRLSVLREYLARELNMPHLDFVFNIERAIDDWVFMCFFVGNDFLPHLPSLEIREGAIDRLVGLYKKALDSTGGYVTNSGLVNLSRVQVILSRLGREEDEIFRQRQQRELEFRRRDMEKKKREAMRNARDNPQYHMGGQFTPQSLRGGRGGGIMSPREEIRSHRINAMNHQMTYEQNANNAAAAMLIKEQLTPGVREREPVDNAQPKEPEEPVDEVRLYEEGFKERYYLSKFSTNPSELVDGVPFSTDVAQAYAYGLCWVLRYYYQGCAAWNWYFPYHYAPFASDFVGLAEMGTEFPKGTSPFDPLEQLMGVFPAASKAHVPEPWRHLMYNPNSPIIDFYPSDFKVDLNGKKFAWQGVALLPFTQEDRLRAALKPLYHLLTPEEVERNRLGTDRVYASVKHEGIELLKRASTSDEPVDLSDATTSFHGMAGALSRLARQAPIGETVESPIRARAPIENIQVYGLTFHNPTFPEGYVFSAKRLPGALDPPPVLKKKELSEAENRGYRPVIGFNRRADEARLSQAGHRMIMHNMGSNARDSVGGYGGVPYVTPDNRGGYRGHSPGNLRMQSQSPSRPWTPTGQRGGYGGCVFSLSCLLHRQERKSANSVSSFFAPSDKFLYELVVQFIPSLIQETVMDVF</sequence>
<dbReference type="OrthoDB" id="1879at2759"/>
<gene>
    <name evidence="14" type="ORF">CTOB1V02_LOCUS379</name>
</gene>
<dbReference type="GO" id="GO:0004386">
    <property type="term" value="F:helicase activity"/>
    <property type="evidence" value="ECO:0007669"/>
    <property type="project" value="InterPro"/>
</dbReference>
<feature type="compositionally biased region" description="Polar residues" evidence="12">
    <location>
        <begin position="1"/>
        <end position="36"/>
    </location>
</feature>
<dbReference type="InterPro" id="IPR048967">
    <property type="entry name" value="Aquarius_insert"/>
</dbReference>
<dbReference type="InterPro" id="IPR041677">
    <property type="entry name" value="DNA2/NAM7_AAA_11"/>
</dbReference>
<evidence type="ECO:0000256" key="4">
    <source>
        <dbReference type="ARBA" id="ARBA00022722"/>
    </source>
</evidence>
<dbReference type="CDD" id="cd17935">
    <property type="entry name" value="EEXXQc_AQR"/>
    <property type="match status" value="1"/>
</dbReference>
<dbReference type="Pfam" id="PF17846">
    <property type="entry name" value="XRN_M"/>
    <property type="match status" value="1"/>
</dbReference>
<keyword evidence="6" id="KW-0863">Zinc-finger</keyword>
<dbReference type="Pfam" id="PF16399">
    <property type="entry name" value="Aquarius_N_1st"/>
    <property type="match status" value="1"/>
</dbReference>
<dbReference type="FunFam" id="1.25.40.1050:FF:000002">
    <property type="entry name" value="5'-3' exoribonuclease"/>
    <property type="match status" value="1"/>
</dbReference>
<protein>
    <recommendedName>
        <fullName evidence="11">5'-3' exoribonuclease 2 homolog</fullName>
    </recommendedName>
</protein>
<dbReference type="InterPro" id="IPR048966">
    <property type="entry name" value="Aquarius_b-barrel"/>
</dbReference>
<accession>A0A7R8W167</accession>
<dbReference type="FunFam" id="3.40.50.300:FF:002863">
    <property type="entry name" value="Pre-mRNA-splicing factor cwf11"/>
    <property type="match status" value="1"/>
</dbReference>
<dbReference type="PANTHER" id="PTHR12341">
    <property type="entry name" value="5'-&gt;3' EXORIBONUCLEASE"/>
    <property type="match status" value="1"/>
</dbReference>
<organism evidence="14">
    <name type="scientific">Cyprideis torosa</name>
    <dbReference type="NCBI Taxonomy" id="163714"/>
    <lineage>
        <taxon>Eukaryota</taxon>
        <taxon>Metazoa</taxon>
        <taxon>Ecdysozoa</taxon>
        <taxon>Arthropoda</taxon>
        <taxon>Crustacea</taxon>
        <taxon>Oligostraca</taxon>
        <taxon>Ostracoda</taxon>
        <taxon>Podocopa</taxon>
        <taxon>Podocopida</taxon>
        <taxon>Cytherocopina</taxon>
        <taxon>Cytheroidea</taxon>
        <taxon>Cytherideidae</taxon>
        <taxon>Cyprideis</taxon>
    </lineage>
</organism>
<evidence type="ECO:0000313" key="14">
    <source>
        <dbReference type="EMBL" id="CAD7222368.1"/>
    </source>
</evidence>
<dbReference type="Pfam" id="PF21143">
    <property type="entry name" value="Aquarius_N_2nd"/>
    <property type="match status" value="1"/>
</dbReference>
<dbReference type="InterPro" id="IPR027417">
    <property type="entry name" value="P-loop_NTPase"/>
</dbReference>
<evidence type="ECO:0000256" key="10">
    <source>
        <dbReference type="ARBA" id="ARBA00023054"/>
    </source>
</evidence>
<dbReference type="Gene3D" id="3.40.50.300">
    <property type="entry name" value="P-loop containing nucleotide triphosphate hydrolases"/>
    <property type="match status" value="2"/>
</dbReference>
<evidence type="ECO:0000256" key="1">
    <source>
        <dbReference type="ARBA" id="ARBA00006994"/>
    </source>
</evidence>
<feature type="region of interest" description="Disordered" evidence="12">
    <location>
        <begin position="1924"/>
        <end position="1943"/>
    </location>
</feature>
<dbReference type="Pfam" id="PF13087">
    <property type="entry name" value="AAA_12"/>
    <property type="match status" value="1"/>
</dbReference>
<dbReference type="InterPro" id="IPR041412">
    <property type="entry name" value="Xrn1_helical"/>
</dbReference>
<evidence type="ECO:0000256" key="5">
    <source>
        <dbReference type="ARBA" id="ARBA00022723"/>
    </source>
</evidence>
<dbReference type="GO" id="GO:0006397">
    <property type="term" value="P:mRNA processing"/>
    <property type="evidence" value="ECO:0007669"/>
    <property type="project" value="UniProtKB-KW"/>
</dbReference>
<keyword evidence="3" id="KW-0507">mRNA processing</keyword>
<dbReference type="SUPFAM" id="SSF52540">
    <property type="entry name" value="P-loop containing nucleoside triphosphate hydrolases"/>
    <property type="match status" value="1"/>
</dbReference>
<dbReference type="GO" id="GO:0006364">
    <property type="term" value="P:rRNA processing"/>
    <property type="evidence" value="ECO:0007669"/>
    <property type="project" value="UniProtKB-KW"/>
</dbReference>
<dbReference type="FunFam" id="3.40.50.12390:FF:000001">
    <property type="entry name" value="5'-3' exoribonuclease"/>
    <property type="match status" value="1"/>
</dbReference>
<dbReference type="InterPro" id="IPR041679">
    <property type="entry name" value="DNA2/NAM7-like_C"/>
</dbReference>
<keyword evidence="8" id="KW-0862">Zinc</keyword>
<keyword evidence="9" id="KW-0269">Exonuclease</keyword>
<dbReference type="EMBL" id="OB660051">
    <property type="protein sequence ID" value="CAD7222368.1"/>
    <property type="molecule type" value="Genomic_DNA"/>
</dbReference>
<feature type="domain" description="CCHC-type" evidence="13">
    <location>
        <begin position="1756"/>
        <end position="1770"/>
    </location>
</feature>
<dbReference type="PROSITE" id="PS50158">
    <property type="entry name" value="ZF_CCHC"/>
    <property type="match status" value="1"/>
</dbReference>
<keyword evidence="4" id="KW-0540">Nuclease</keyword>
<dbReference type="Gene3D" id="3.40.50.12390">
    <property type="match status" value="2"/>
</dbReference>